<evidence type="ECO:0000313" key="1">
    <source>
        <dbReference type="EMBL" id="KAK4359437.1"/>
    </source>
</evidence>
<dbReference type="EMBL" id="JAVYJV010000011">
    <property type="protein sequence ID" value="KAK4359437.1"/>
    <property type="molecule type" value="Genomic_DNA"/>
</dbReference>
<name>A0AAE1V8G1_9SOLA</name>
<sequence>MDSSSTGSEWTEWLEGWRRLTCETLFQKINARHLQDPLPLPPLNGLTCMVTVTSGIGLEIARKLAESGAHLVMAIVNMNSLMHVIGFVDSQDMNFLTKKNKFSQELHCMTTKPSKEAYNVGTSQQVWDKSLEMVGLPTDVDMILQGKETHCRYGANRDRVLGGSTWCPMDDRAPDAELLFDVNN</sequence>
<evidence type="ECO:0000313" key="2">
    <source>
        <dbReference type="Proteomes" id="UP001291623"/>
    </source>
</evidence>
<dbReference type="Gene3D" id="3.40.50.720">
    <property type="entry name" value="NAD(P)-binding Rossmann-like Domain"/>
    <property type="match status" value="1"/>
</dbReference>
<protein>
    <submittedName>
        <fullName evidence="1">Uncharacterized protein</fullName>
    </submittedName>
</protein>
<accession>A0AAE1V8G1</accession>
<dbReference type="Proteomes" id="UP001291623">
    <property type="component" value="Unassembled WGS sequence"/>
</dbReference>
<comment type="caution">
    <text evidence="1">The sequence shown here is derived from an EMBL/GenBank/DDBJ whole genome shotgun (WGS) entry which is preliminary data.</text>
</comment>
<organism evidence="1 2">
    <name type="scientific">Anisodus tanguticus</name>
    <dbReference type="NCBI Taxonomy" id="243964"/>
    <lineage>
        <taxon>Eukaryota</taxon>
        <taxon>Viridiplantae</taxon>
        <taxon>Streptophyta</taxon>
        <taxon>Embryophyta</taxon>
        <taxon>Tracheophyta</taxon>
        <taxon>Spermatophyta</taxon>
        <taxon>Magnoliopsida</taxon>
        <taxon>eudicotyledons</taxon>
        <taxon>Gunneridae</taxon>
        <taxon>Pentapetalae</taxon>
        <taxon>asterids</taxon>
        <taxon>lamiids</taxon>
        <taxon>Solanales</taxon>
        <taxon>Solanaceae</taxon>
        <taxon>Solanoideae</taxon>
        <taxon>Hyoscyameae</taxon>
        <taxon>Anisodus</taxon>
    </lineage>
</organism>
<gene>
    <name evidence="1" type="ORF">RND71_021666</name>
</gene>
<keyword evidence="2" id="KW-1185">Reference proteome</keyword>
<dbReference type="SUPFAM" id="SSF51735">
    <property type="entry name" value="NAD(P)-binding Rossmann-fold domains"/>
    <property type="match status" value="1"/>
</dbReference>
<dbReference type="AlphaFoldDB" id="A0AAE1V8G1"/>
<proteinExistence type="predicted"/>
<dbReference type="InterPro" id="IPR036291">
    <property type="entry name" value="NAD(P)-bd_dom_sf"/>
</dbReference>
<reference evidence="1" key="1">
    <citation type="submission" date="2023-12" db="EMBL/GenBank/DDBJ databases">
        <title>Genome assembly of Anisodus tanguticus.</title>
        <authorList>
            <person name="Wang Y.-J."/>
        </authorList>
    </citation>
    <scope>NUCLEOTIDE SEQUENCE</scope>
    <source>
        <strain evidence="1">KB-2021</strain>
        <tissue evidence="1">Leaf</tissue>
    </source>
</reference>